<dbReference type="Proteomes" id="UP000184485">
    <property type="component" value="Unassembled WGS sequence"/>
</dbReference>
<evidence type="ECO:0000313" key="1">
    <source>
        <dbReference type="EMBL" id="SHG32971.1"/>
    </source>
</evidence>
<gene>
    <name evidence="1" type="ORF">SAMN02745157_4031</name>
</gene>
<proteinExistence type="predicted"/>
<accession>A0A1M5IXH7</accession>
<dbReference type="EMBL" id="FQUP01000004">
    <property type="protein sequence ID" value="SHG32971.1"/>
    <property type="molecule type" value="Genomic_DNA"/>
</dbReference>
<name>A0A1M5IXH7_9HYPH</name>
<reference evidence="1 2" key="1">
    <citation type="submission" date="2016-11" db="EMBL/GenBank/DDBJ databases">
        <authorList>
            <person name="Jaros S."/>
            <person name="Januszkiewicz K."/>
            <person name="Wedrychowicz H."/>
        </authorList>
    </citation>
    <scope>NUCLEOTIDE SEQUENCE [LARGE SCALE GENOMIC DNA]</scope>
    <source>
        <strain evidence="1 2">DSM 19436</strain>
    </source>
</reference>
<sequence>MLAPGEFSAVLAAIKAGKSVYYRKADTTVHWIDPPGSVCRIFVATKRGRIITVLAPGHAKGERARLIRAKRGAH</sequence>
<keyword evidence="2" id="KW-1185">Reference proteome</keyword>
<dbReference type="STRING" id="1122133.SAMN02745157_4031"/>
<organism evidence="1 2">
    <name type="scientific">Kaistia soli DSM 19436</name>
    <dbReference type="NCBI Taxonomy" id="1122133"/>
    <lineage>
        <taxon>Bacteria</taxon>
        <taxon>Pseudomonadati</taxon>
        <taxon>Pseudomonadota</taxon>
        <taxon>Alphaproteobacteria</taxon>
        <taxon>Hyphomicrobiales</taxon>
        <taxon>Kaistiaceae</taxon>
        <taxon>Kaistia</taxon>
    </lineage>
</organism>
<dbReference type="AlphaFoldDB" id="A0A1M5IXH7"/>
<evidence type="ECO:0000313" key="2">
    <source>
        <dbReference type="Proteomes" id="UP000184485"/>
    </source>
</evidence>
<protein>
    <submittedName>
        <fullName evidence="1">Uncharacterized protein</fullName>
    </submittedName>
</protein>